<gene>
    <name evidence="2" type="ORF">GOMPHAMPRED_000323</name>
</gene>
<proteinExistence type="predicted"/>
<evidence type="ECO:0000313" key="2">
    <source>
        <dbReference type="EMBL" id="CAF9903507.1"/>
    </source>
</evidence>
<feature type="compositionally biased region" description="Acidic residues" evidence="1">
    <location>
        <begin position="147"/>
        <end position="158"/>
    </location>
</feature>
<sequence length="174" mass="18608">MSTFKTPIPTCTDWTLLFKFHKTTIVLPIDPTEPFPQVKARLFTALISAPNLTQINGQPLPKSADDIQLAILNKASDTTSGWKSIEEEEEEEDGAKMSNETRAASGGGGGGLKNCPKGVGLKDGGVLAFRFGAAVERDEWPVKFPSFDEEETKDEGEGDVPGLAEALGRAAGSR</sequence>
<protein>
    <submittedName>
        <fullName evidence="2">Uncharacterized protein</fullName>
    </submittedName>
</protein>
<name>A0A8H3EDJ6_9LECA</name>
<feature type="region of interest" description="Disordered" evidence="1">
    <location>
        <begin position="142"/>
        <end position="174"/>
    </location>
</feature>
<evidence type="ECO:0000313" key="3">
    <source>
        <dbReference type="Proteomes" id="UP000664169"/>
    </source>
</evidence>
<keyword evidence="3" id="KW-1185">Reference proteome</keyword>
<dbReference type="OrthoDB" id="5376498at2759"/>
<dbReference type="EMBL" id="CAJPDQ010000001">
    <property type="protein sequence ID" value="CAF9903507.1"/>
    <property type="molecule type" value="Genomic_DNA"/>
</dbReference>
<dbReference type="Proteomes" id="UP000664169">
    <property type="component" value="Unassembled WGS sequence"/>
</dbReference>
<dbReference type="AlphaFoldDB" id="A0A8H3EDJ6"/>
<comment type="caution">
    <text evidence="2">The sequence shown here is derived from an EMBL/GenBank/DDBJ whole genome shotgun (WGS) entry which is preliminary data.</text>
</comment>
<feature type="region of interest" description="Disordered" evidence="1">
    <location>
        <begin position="79"/>
        <end position="116"/>
    </location>
</feature>
<organism evidence="2 3">
    <name type="scientific">Gomphillus americanus</name>
    <dbReference type="NCBI Taxonomy" id="1940652"/>
    <lineage>
        <taxon>Eukaryota</taxon>
        <taxon>Fungi</taxon>
        <taxon>Dikarya</taxon>
        <taxon>Ascomycota</taxon>
        <taxon>Pezizomycotina</taxon>
        <taxon>Lecanoromycetes</taxon>
        <taxon>OSLEUM clade</taxon>
        <taxon>Ostropomycetidae</taxon>
        <taxon>Ostropales</taxon>
        <taxon>Graphidaceae</taxon>
        <taxon>Gomphilloideae</taxon>
        <taxon>Gomphillus</taxon>
    </lineage>
</organism>
<evidence type="ECO:0000256" key="1">
    <source>
        <dbReference type="SAM" id="MobiDB-lite"/>
    </source>
</evidence>
<accession>A0A8H3EDJ6</accession>
<reference evidence="2" key="1">
    <citation type="submission" date="2021-03" db="EMBL/GenBank/DDBJ databases">
        <authorList>
            <person name="Tagirdzhanova G."/>
        </authorList>
    </citation>
    <scope>NUCLEOTIDE SEQUENCE</scope>
</reference>